<keyword evidence="1" id="KW-0812">Transmembrane</keyword>
<dbReference type="CDD" id="cd20707">
    <property type="entry name" value="MIX_III"/>
    <property type="match status" value="1"/>
</dbReference>
<feature type="transmembrane region" description="Helical" evidence="1">
    <location>
        <begin position="972"/>
        <end position="990"/>
    </location>
</feature>
<dbReference type="NCBIfam" id="NF041559">
    <property type="entry name" value="BTH_I2691_fam"/>
    <property type="match status" value="1"/>
</dbReference>
<organism evidence="3 4">
    <name type="scientific">Orbus sasakiae</name>
    <dbReference type="NCBI Taxonomy" id="1078475"/>
    <lineage>
        <taxon>Bacteria</taxon>
        <taxon>Pseudomonadati</taxon>
        <taxon>Pseudomonadota</taxon>
        <taxon>Gammaproteobacteria</taxon>
        <taxon>Orbales</taxon>
        <taxon>Orbaceae</taxon>
        <taxon>Orbus</taxon>
    </lineage>
</organism>
<reference evidence="4" key="1">
    <citation type="journal article" date="2019" name="Int. J. Syst. Evol. Microbiol.">
        <title>The Global Catalogue of Microorganisms (GCM) 10K type strain sequencing project: providing services to taxonomists for standard genome sequencing and annotation.</title>
        <authorList>
            <consortium name="The Broad Institute Genomics Platform"/>
            <consortium name="The Broad Institute Genome Sequencing Center for Infectious Disease"/>
            <person name="Wu L."/>
            <person name="Ma J."/>
        </authorList>
    </citation>
    <scope>NUCLEOTIDE SEQUENCE [LARGE SCALE GENOMIC DNA]</scope>
    <source>
        <strain evidence="4">JCM 18050</strain>
    </source>
</reference>
<dbReference type="InterPro" id="IPR048126">
    <property type="entry name" value="Toxin_VasX"/>
</dbReference>
<proteinExistence type="predicted"/>
<dbReference type="InterPro" id="IPR046864">
    <property type="entry name" value="VasX_N"/>
</dbReference>
<comment type="caution">
    <text evidence="3">The sequence shown here is derived from an EMBL/GenBank/DDBJ whole genome shotgun (WGS) entry which is preliminary data.</text>
</comment>
<protein>
    <recommendedName>
        <fullName evidence="2">Toxin VasX N-terminal region domain-containing protein</fullName>
    </recommendedName>
</protein>
<sequence>MTEKCTHCTPPKGLPILPVRYILAPKAKGDKTLLPTWAQSSQTNIFKTKLSDQSQLALRVMNKGYLYVLLQTAPFEDIIWQVYSVDENGGFWRQSNCTTHGPASIKEDSKLIGCTANTHQSSDVAYITIEQPEKYQTAWLAFSPFKWTKDICQQYADLSNDGLSIRNQRMQKIEPAQWVKKQTEKDGIAKATDDNIHQVLGYQTPMQDDDYRYEKMAFFDLEKAQQVTDKGPLSSSDKEQVFLVDMDKFRTRSTHQAWNAAAFITTGNISLSTKMQSNQSTDDHVPMMVALWDSVSMVEELQFWINHAYANILKVQDEREREIGLVQWHLAIKNSIESGQATGFIKQLDEKYAQHARLQSGDLVGYFLNTQSPIGSITAGTSRVVGHAMIANNLFPSDKQKATNALFKSMKSHVEQAIQDKLITDDDINTPIYNEQAFITVKDSSIKNLQYEAAYLYQWTMRNTIGGEAILDAQQETLFMPIFKLETIAENQAESLKQQFGIFKQQMINKVNADRPLIEAKKAESIEREWQKYESQIDQDRVKQFKQNYAKFDEAANAYVMLLIHDLIQCVDAREQKQQHPFYWGNHEYLKCSTNYANFINELILTLVNEIKAIETINNLAEQISTAGQQAGINELFNNNEITLITNAREPKTAYLYQLIEQPELDITNIFWDSIVATHDLTESEQAKCLDFIAMSVKGVDTLIDETVREEIIQYFEQHFQFPNQVQPIDSLTNIVNIPDEVKAALDGGKLDILVDSALDVPGQINDVLDSGAWHSAALPFKQGLSMLSGHFMALVHYLKSTNTNFNSRYATTLIVAISQGIGVPPNYLRTTLKCFAEFERKILTGLTRSSRYIINLLTTSYQRLALRINQIVSAENVQPQIAQYLLGFQLMSLYKLGAKMISSDEVEGNDILTGISGLMAAATLAFKACQPVKKLADLNRQIQTTICPQQASTLKDKLKKMKQLHMMRMRLGNGIGAIGVVLGMIPALSEQKQSIAAAALKWVNITSSLLSSIDMMIQAFGREGLQQLIKSLVIKSAVRAAIMASVGRVVGFLLNPIVGALVFVLTIIVSLLENNPLQHWFARNRFGIQFYASDRFAAKNLSIHTNFTSYDNYQDELDDLGEILKTDEYLAKQAREQEKIEKFVEDIKHAPYPTRAYIYS</sequence>
<keyword evidence="4" id="KW-1185">Reference proteome</keyword>
<evidence type="ECO:0000313" key="3">
    <source>
        <dbReference type="EMBL" id="GAA5114409.1"/>
    </source>
</evidence>
<dbReference type="EMBL" id="BAABHY010000008">
    <property type="protein sequence ID" value="GAA5114409.1"/>
    <property type="molecule type" value="Genomic_DNA"/>
</dbReference>
<feature type="domain" description="Toxin VasX N-terminal region" evidence="2">
    <location>
        <begin position="5"/>
        <end position="179"/>
    </location>
</feature>
<evidence type="ECO:0000259" key="2">
    <source>
        <dbReference type="Pfam" id="PF20249"/>
    </source>
</evidence>
<dbReference type="Pfam" id="PF20249">
    <property type="entry name" value="VasX_N"/>
    <property type="match status" value="1"/>
</dbReference>
<evidence type="ECO:0000313" key="4">
    <source>
        <dbReference type="Proteomes" id="UP001500171"/>
    </source>
</evidence>
<dbReference type="Proteomes" id="UP001500171">
    <property type="component" value="Unassembled WGS sequence"/>
</dbReference>
<keyword evidence="1" id="KW-0472">Membrane</keyword>
<dbReference type="RefSeq" id="WP_345492577.1">
    <property type="nucleotide sequence ID" value="NZ_BAABHY010000008.1"/>
</dbReference>
<name>A0ABP9NIX5_9GAMM</name>
<accession>A0ABP9NIX5</accession>
<keyword evidence="1" id="KW-1133">Transmembrane helix</keyword>
<gene>
    <name evidence="3" type="ORF">GCM10023211_23940</name>
</gene>
<feature type="transmembrane region" description="Helical" evidence="1">
    <location>
        <begin position="1053"/>
        <end position="1073"/>
    </location>
</feature>
<evidence type="ECO:0000256" key="1">
    <source>
        <dbReference type="SAM" id="Phobius"/>
    </source>
</evidence>